<feature type="domain" description="Response regulatory" evidence="7">
    <location>
        <begin position="12"/>
        <end position="128"/>
    </location>
</feature>
<evidence type="ECO:0000256" key="3">
    <source>
        <dbReference type="ARBA" id="ARBA00023125"/>
    </source>
</evidence>
<name>A0A501WLC8_9GAMM</name>
<dbReference type="RefSeq" id="WP_140589750.1">
    <property type="nucleotide sequence ID" value="NZ_VFRR01000026.1"/>
</dbReference>
<dbReference type="InterPro" id="IPR001789">
    <property type="entry name" value="Sig_transdc_resp-reg_receiver"/>
</dbReference>
<evidence type="ECO:0000313" key="8">
    <source>
        <dbReference type="EMBL" id="TPE49205.1"/>
    </source>
</evidence>
<dbReference type="SUPFAM" id="SSF46894">
    <property type="entry name" value="C-terminal effector domain of the bipartite response regulators"/>
    <property type="match status" value="1"/>
</dbReference>
<evidence type="ECO:0000256" key="4">
    <source>
        <dbReference type="ARBA" id="ARBA00023163"/>
    </source>
</evidence>
<keyword evidence="9" id="KW-1185">Reference proteome</keyword>
<dbReference type="InterPro" id="IPR058245">
    <property type="entry name" value="NreC/VraR/RcsB-like_REC"/>
</dbReference>
<dbReference type="AlphaFoldDB" id="A0A501WLC8"/>
<evidence type="ECO:0000256" key="2">
    <source>
        <dbReference type="ARBA" id="ARBA00023015"/>
    </source>
</evidence>
<dbReference type="PROSITE" id="PS50043">
    <property type="entry name" value="HTH_LUXR_2"/>
    <property type="match status" value="1"/>
</dbReference>
<dbReference type="Proteomes" id="UP000315901">
    <property type="component" value="Unassembled WGS sequence"/>
</dbReference>
<dbReference type="Pfam" id="PF00196">
    <property type="entry name" value="GerE"/>
    <property type="match status" value="1"/>
</dbReference>
<feature type="domain" description="HTH luxR-type" evidence="6">
    <location>
        <begin position="151"/>
        <end position="216"/>
    </location>
</feature>
<dbReference type="SUPFAM" id="SSF52172">
    <property type="entry name" value="CheY-like"/>
    <property type="match status" value="1"/>
</dbReference>
<protein>
    <submittedName>
        <fullName evidence="8">Response regulator transcription factor</fullName>
    </submittedName>
</protein>
<keyword evidence="1 5" id="KW-0597">Phosphoprotein</keyword>
<sequence>MIDVTVGSNTIKLLLVDDHALVLDGLMARLELEPHLEIVGCANNGKDAIEQARVLNPDVVLMDVSMPIMSGLEAAKHFKEQLPYIKVLMLSMHDDREYILSLVQSGASGYVLKDVSARELVTAIDTVYQGGTYFSARASQALFMQNVSEGDEVEQCELTPREKDVLRQLAAGMSNKEVANKLHISIRTVETHRQNIKSKLGIHTTAGLTRYAIDIGLLN</sequence>
<dbReference type="InterPro" id="IPR000792">
    <property type="entry name" value="Tscrpt_reg_LuxR_C"/>
</dbReference>
<dbReference type="PANTHER" id="PTHR43214:SF41">
    <property type="entry name" value="NITRATE_NITRITE RESPONSE REGULATOR PROTEIN NARP"/>
    <property type="match status" value="1"/>
</dbReference>
<dbReference type="OrthoDB" id="9796655at2"/>
<evidence type="ECO:0000259" key="6">
    <source>
        <dbReference type="PROSITE" id="PS50043"/>
    </source>
</evidence>
<dbReference type="EMBL" id="VFRR01000026">
    <property type="protein sequence ID" value="TPE49205.1"/>
    <property type="molecule type" value="Genomic_DNA"/>
</dbReference>
<dbReference type="PROSITE" id="PS00622">
    <property type="entry name" value="HTH_LUXR_1"/>
    <property type="match status" value="1"/>
</dbReference>
<evidence type="ECO:0000256" key="1">
    <source>
        <dbReference type="ARBA" id="ARBA00022553"/>
    </source>
</evidence>
<dbReference type="SMART" id="SM00421">
    <property type="entry name" value="HTH_LUXR"/>
    <property type="match status" value="1"/>
</dbReference>
<dbReference type="Gene3D" id="3.40.50.2300">
    <property type="match status" value="1"/>
</dbReference>
<dbReference type="CDD" id="cd17535">
    <property type="entry name" value="REC_NarL-like"/>
    <property type="match status" value="1"/>
</dbReference>
<evidence type="ECO:0000256" key="5">
    <source>
        <dbReference type="PROSITE-ProRule" id="PRU00169"/>
    </source>
</evidence>
<proteinExistence type="predicted"/>
<keyword evidence="2" id="KW-0805">Transcription regulation</keyword>
<organism evidence="8 9">
    <name type="scientific">Maribrevibacterium harenarium</name>
    <dbReference type="NCBI Taxonomy" id="2589817"/>
    <lineage>
        <taxon>Bacteria</taxon>
        <taxon>Pseudomonadati</taxon>
        <taxon>Pseudomonadota</taxon>
        <taxon>Gammaproteobacteria</taxon>
        <taxon>Oceanospirillales</taxon>
        <taxon>Oceanospirillaceae</taxon>
        <taxon>Maribrevibacterium</taxon>
    </lineage>
</organism>
<comment type="caution">
    <text evidence="8">The sequence shown here is derived from an EMBL/GenBank/DDBJ whole genome shotgun (WGS) entry which is preliminary data.</text>
</comment>
<dbReference type="PROSITE" id="PS50110">
    <property type="entry name" value="RESPONSE_REGULATORY"/>
    <property type="match status" value="1"/>
</dbReference>
<evidence type="ECO:0000313" key="9">
    <source>
        <dbReference type="Proteomes" id="UP000315901"/>
    </source>
</evidence>
<feature type="modified residue" description="4-aspartylphosphate" evidence="5">
    <location>
        <position position="63"/>
    </location>
</feature>
<dbReference type="PANTHER" id="PTHR43214">
    <property type="entry name" value="TWO-COMPONENT RESPONSE REGULATOR"/>
    <property type="match status" value="1"/>
</dbReference>
<dbReference type="GO" id="GO:0003677">
    <property type="term" value="F:DNA binding"/>
    <property type="evidence" value="ECO:0007669"/>
    <property type="project" value="UniProtKB-KW"/>
</dbReference>
<dbReference type="InterPro" id="IPR011006">
    <property type="entry name" value="CheY-like_superfamily"/>
</dbReference>
<gene>
    <name evidence="8" type="ORF">FJM67_12440</name>
</gene>
<dbReference type="Pfam" id="PF00072">
    <property type="entry name" value="Response_reg"/>
    <property type="match status" value="1"/>
</dbReference>
<reference evidence="8 9" key="1">
    <citation type="submission" date="2019-06" db="EMBL/GenBank/DDBJ databases">
        <title>A novel bacterium of genus Marinomonas, isolated from coastal sand.</title>
        <authorList>
            <person name="Huang H."/>
            <person name="Mo K."/>
            <person name="Hu Y."/>
        </authorList>
    </citation>
    <scope>NUCLEOTIDE SEQUENCE [LARGE SCALE GENOMIC DNA]</scope>
    <source>
        <strain evidence="8 9">HB171799</strain>
    </source>
</reference>
<dbReference type="GO" id="GO:0006355">
    <property type="term" value="P:regulation of DNA-templated transcription"/>
    <property type="evidence" value="ECO:0007669"/>
    <property type="project" value="InterPro"/>
</dbReference>
<keyword evidence="4" id="KW-0804">Transcription</keyword>
<dbReference type="PRINTS" id="PR00038">
    <property type="entry name" value="HTHLUXR"/>
</dbReference>
<dbReference type="SMART" id="SM00448">
    <property type="entry name" value="REC"/>
    <property type="match status" value="1"/>
</dbReference>
<dbReference type="InterPro" id="IPR039420">
    <property type="entry name" value="WalR-like"/>
</dbReference>
<dbReference type="GO" id="GO:0000160">
    <property type="term" value="P:phosphorelay signal transduction system"/>
    <property type="evidence" value="ECO:0007669"/>
    <property type="project" value="InterPro"/>
</dbReference>
<keyword evidence="3" id="KW-0238">DNA-binding</keyword>
<accession>A0A501WLC8</accession>
<dbReference type="CDD" id="cd06170">
    <property type="entry name" value="LuxR_C_like"/>
    <property type="match status" value="1"/>
</dbReference>
<dbReference type="InterPro" id="IPR016032">
    <property type="entry name" value="Sig_transdc_resp-reg_C-effctor"/>
</dbReference>
<evidence type="ECO:0000259" key="7">
    <source>
        <dbReference type="PROSITE" id="PS50110"/>
    </source>
</evidence>